<sequence length="351" mass="39020">MLNFHDQQIQQITTTALNAADARRQVTAAYAKRTDFLRNDPLWQGNLPAIQATTLSYTALLADKLLEALRLGGSIAATFVERLWFQPAVGDGDRSTITIYLASPDKNQELLVIDGGLTEDGHLIAKNLPTLLQITAKDPDLGYPDDEVRAMSQMIKVFYTAGLRFRTIDETVLQPVDGLAFTTKFDNGQPLATMAEIKSSGNVKLSLPLDHNNVVDYSVLDDSKHDWKDLGTSDVQDDTFTWASTTIPDELVGQRLRLRVQVQASQSSPALDELFVIASTNAILMRQGSNRGQYAVDLPNHNVMTVTMDPARNQLALSYPEKTVQLIELDNQYPFIGEWLKSVLPQRRAFN</sequence>
<evidence type="ECO:0000313" key="2">
    <source>
        <dbReference type="Proteomes" id="UP001597199"/>
    </source>
</evidence>
<protein>
    <submittedName>
        <fullName evidence="1">Uncharacterized protein</fullName>
    </submittedName>
</protein>
<dbReference type="Proteomes" id="UP001597199">
    <property type="component" value="Unassembled WGS sequence"/>
</dbReference>
<keyword evidence="2" id="KW-1185">Reference proteome</keyword>
<dbReference type="RefSeq" id="WP_204117879.1">
    <property type="nucleotide sequence ID" value="NZ_BOLV01000001.1"/>
</dbReference>
<dbReference type="EMBL" id="JBHTOA010000016">
    <property type="protein sequence ID" value="MFD1398257.1"/>
    <property type="molecule type" value="Genomic_DNA"/>
</dbReference>
<evidence type="ECO:0000313" key="1">
    <source>
        <dbReference type="EMBL" id="MFD1398257.1"/>
    </source>
</evidence>
<gene>
    <name evidence="1" type="ORF">ACFQ41_02930</name>
</gene>
<comment type="caution">
    <text evidence="1">The sequence shown here is derived from an EMBL/GenBank/DDBJ whole genome shotgun (WGS) entry which is preliminary data.</text>
</comment>
<name>A0ABW4BGN2_9LACO</name>
<proteinExistence type="predicted"/>
<reference evidence="2" key="1">
    <citation type="journal article" date="2019" name="Int. J. Syst. Evol. Microbiol.">
        <title>The Global Catalogue of Microorganisms (GCM) 10K type strain sequencing project: providing services to taxonomists for standard genome sequencing and annotation.</title>
        <authorList>
            <consortium name="The Broad Institute Genomics Platform"/>
            <consortium name="The Broad Institute Genome Sequencing Center for Infectious Disease"/>
            <person name="Wu L."/>
            <person name="Ma J."/>
        </authorList>
    </citation>
    <scope>NUCLEOTIDE SEQUENCE [LARGE SCALE GENOMIC DNA]</scope>
    <source>
        <strain evidence="2">CCM 9110</strain>
    </source>
</reference>
<accession>A0ABW4BGN2</accession>
<organism evidence="1 2">
    <name type="scientific">Lacticaseibacillus suilingensis</name>
    <dbReference type="NCBI Taxonomy" id="2799577"/>
    <lineage>
        <taxon>Bacteria</taxon>
        <taxon>Bacillati</taxon>
        <taxon>Bacillota</taxon>
        <taxon>Bacilli</taxon>
        <taxon>Lactobacillales</taxon>
        <taxon>Lactobacillaceae</taxon>
        <taxon>Lacticaseibacillus</taxon>
    </lineage>
</organism>